<reference evidence="2 3" key="1">
    <citation type="submission" date="2018-09" db="EMBL/GenBank/DDBJ databases">
        <authorList>
            <person name="Zhu H."/>
        </authorList>
    </citation>
    <scope>NUCLEOTIDE SEQUENCE [LARGE SCALE GENOMIC DNA]</scope>
    <source>
        <strain evidence="2 3">K1S02-6</strain>
    </source>
</reference>
<dbReference type="CDD" id="cd16329">
    <property type="entry name" value="LolA_like"/>
    <property type="match status" value="1"/>
</dbReference>
<name>A0A418XFB2_9PSED</name>
<dbReference type="EMBL" id="QYUR01000003">
    <property type="protein sequence ID" value="RJG11140.1"/>
    <property type="molecule type" value="Genomic_DNA"/>
</dbReference>
<dbReference type="AlphaFoldDB" id="A0A418XFB2"/>
<evidence type="ECO:0000313" key="3">
    <source>
        <dbReference type="Proteomes" id="UP000284021"/>
    </source>
</evidence>
<accession>A0A418XFB2</accession>
<sequence>MKTTKSLLQTGALALSLLATSVMAKVSSDEAAQLGATLTPIGAEKAGNADGSIPEWTGGLPTTAGAVDSKGFLADPFADEKPLFTITAENAEQYKDKLSAGQLAMFKRYPQTYKIPVYKTHRSVAVPSAIYAAAKTSALNTEGVDGGNGLKGFNDSRYYAFPMPKSGIEVVWNHTTRYRGGNVKRLVTRVQPQTNGAFSMIQLEDEISYPGELADQDKSKADNILFYFIQRVTAPSRLAGNVLLIHETIDQVKEPRLAWLYNAGQRRVRRAPQVAYDGPATAADGLATADNFDMYNGAPDRYTWELVGKKEMYIPYNSYKLDSPNLKYADILKAGHINQDLARYELHRVWEVVAKLKPNERHIYATRRMYFDEDSWQLALVDHYDGRGALWRVGEGHAQQYYHKQVPGYTAEALYDVVAGRYSVLGLKNEEKHSIEFGAAASASRYTPAALRQAGVR</sequence>
<dbReference type="InterPro" id="IPR010752">
    <property type="entry name" value="DUF1329"/>
</dbReference>
<comment type="caution">
    <text evidence="2">The sequence shown here is derived from an EMBL/GenBank/DDBJ whole genome shotgun (WGS) entry which is preliminary data.</text>
</comment>
<gene>
    <name evidence="2" type="ORF">D3879_14365</name>
</gene>
<dbReference type="Pfam" id="PF07044">
    <property type="entry name" value="DUF1329"/>
    <property type="match status" value="1"/>
</dbReference>
<dbReference type="Gene3D" id="2.50.20.10">
    <property type="entry name" value="Lipoprotein localisation LolA/LolB/LppX"/>
    <property type="match status" value="1"/>
</dbReference>
<evidence type="ECO:0000256" key="1">
    <source>
        <dbReference type="SAM" id="SignalP"/>
    </source>
</evidence>
<protein>
    <submittedName>
        <fullName evidence="2">DUF1329 domain-containing protein</fullName>
    </submittedName>
</protein>
<feature type="chain" id="PRO_5019460381" evidence="1">
    <location>
        <begin position="25"/>
        <end position="457"/>
    </location>
</feature>
<dbReference type="Proteomes" id="UP000284021">
    <property type="component" value="Unassembled WGS sequence"/>
</dbReference>
<proteinExistence type="predicted"/>
<evidence type="ECO:0000313" key="2">
    <source>
        <dbReference type="EMBL" id="RJG11140.1"/>
    </source>
</evidence>
<dbReference type="OrthoDB" id="178023at2"/>
<keyword evidence="1" id="KW-0732">Signal</keyword>
<dbReference type="RefSeq" id="WP_119955008.1">
    <property type="nucleotide sequence ID" value="NZ_QYUR01000003.1"/>
</dbReference>
<keyword evidence="3" id="KW-1185">Reference proteome</keyword>
<feature type="signal peptide" evidence="1">
    <location>
        <begin position="1"/>
        <end position="24"/>
    </location>
</feature>
<organism evidence="2 3">
    <name type="scientific">Pseudomonas cavernicola</name>
    <dbReference type="NCBI Taxonomy" id="2320866"/>
    <lineage>
        <taxon>Bacteria</taxon>
        <taxon>Pseudomonadati</taxon>
        <taxon>Pseudomonadota</taxon>
        <taxon>Gammaproteobacteria</taxon>
        <taxon>Pseudomonadales</taxon>
        <taxon>Pseudomonadaceae</taxon>
        <taxon>Pseudomonas</taxon>
    </lineage>
</organism>